<feature type="domain" description="TonB-dependent receptor plug" evidence="1">
    <location>
        <begin position="127"/>
        <end position="252"/>
    </location>
</feature>
<gene>
    <name evidence="2" type="ORF">ACFSR5_15080</name>
</gene>
<proteinExistence type="predicted"/>
<dbReference type="Proteomes" id="UP001597545">
    <property type="component" value="Unassembled WGS sequence"/>
</dbReference>
<dbReference type="InterPro" id="IPR037066">
    <property type="entry name" value="Plug_dom_sf"/>
</dbReference>
<dbReference type="RefSeq" id="WP_380905274.1">
    <property type="nucleotide sequence ID" value="NZ_JBHUEG010000006.1"/>
</dbReference>
<dbReference type="InterPro" id="IPR023996">
    <property type="entry name" value="TonB-dep_OMP_SusC/RagA"/>
</dbReference>
<dbReference type="EMBL" id="JBHULR010000007">
    <property type="protein sequence ID" value="MFD2548972.1"/>
    <property type="molecule type" value="Genomic_DNA"/>
</dbReference>
<protein>
    <submittedName>
        <fullName evidence="2">SusC/RagA family TonB-linked outer membrane protein</fullName>
    </submittedName>
</protein>
<organism evidence="2 3">
    <name type="scientific">Sphingobacterium suaedae</name>
    <dbReference type="NCBI Taxonomy" id="1686402"/>
    <lineage>
        <taxon>Bacteria</taxon>
        <taxon>Pseudomonadati</taxon>
        <taxon>Bacteroidota</taxon>
        <taxon>Sphingobacteriia</taxon>
        <taxon>Sphingobacteriales</taxon>
        <taxon>Sphingobacteriaceae</taxon>
        <taxon>Sphingobacterium</taxon>
    </lineage>
</organism>
<dbReference type="SUPFAM" id="SSF56935">
    <property type="entry name" value="Porins"/>
    <property type="match status" value="1"/>
</dbReference>
<sequence>MLSHYIKIGAVGGLLLFSVGYPLRAGAFSHVEVNLVKQVTIQVLDQFGKPLSGAKIYTQDNRLLGETDAQGSALIQIVVGSDIIIRHAGYYPKTLRAEPGAKTAMVSSYLAADERIKVLYEEKLEQELLGSVSTVYNNQVKNTPTPLYLNALTGRLPGFYTQEISGFRSPRSTAITSNDLAGSLPSDATKYSSSLSDNSEIFFQLRGQQPVTIIDGVQREIYSIDPESIESITIAKDALSSLLLGQRSSRGVLQITTKKGEVGPPRISFTAQTGMQRALRRPEPLNAHQYAYLYNEALLNSGRQPVYSNEDFNRYRDGSSPLLFPDVNWYDAVLNNSSPITKYNLGVSGGIRNARYALSLSYLRQSGMFQSSDEFDYDTNLDQRRYLINSSIDVDVTKDFTIGLQLFGRIQDGRQPGAGISNILTTLHNTPNNAYPIFNDDGSYGGSSVFRTNLYQQVTGSGYLTDNTRDILANLDFDYKFDQWLPGLYAKGKVNVSATSSSFINRSRLQPVFDVRYNDQGELIYIRYGDIADQPNSFSTTSTANFFYFQGALGYQREIESGHKIGAKIFMDQQTANYQFDLPTVHTNFAATGSYAFRQKYFAELAVNYSGFNRFQPGRKYGTFYALGLGYDLVRESFLSGQADWLDQLKIRATYGKTGNTNEGALGYYSWRSSYGQNGANGYDFGSEYSYVNSLVEKALANVGATWEKGRKFNVGLDASIRKGMFRLTAEYYRDRYYDLLQQRGSTIELIGIAYPNENIGENLYEGQELSLTYQHHLGKFNYFLTANASRMRSEVLYMNEVFQKYSWNRRTGMPVGQTFGYMADGLIQTQEQADAAPLLGGNPVHPGDVKLIDLNEDGVINIYDQTAIGNTKPLVYYGATLGFNVGGFDFSVLLQGVANRSYQKTEYSFGSNGESQGFSYMMGRWTPETASTATYPRLTIGSDPTNTPFLNNSSYWTRSGEYLRVRNVDLGYTFPFRLSRRINIAALRIFANAQNLFTITPYDRLDPEITSETSYPAQRTVVLGVNIKL</sequence>
<evidence type="ECO:0000313" key="2">
    <source>
        <dbReference type="EMBL" id="MFD2548972.1"/>
    </source>
</evidence>
<evidence type="ECO:0000259" key="1">
    <source>
        <dbReference type="Pfam" id="PF07715"/>
    </source>
</evidence>
<comment type="caution">
    <text evidence="2">The sequence shown here is derived from an EMBL/GenBank/DDBJ whole genome shotgun (WGS) entry which is preliminary data.</text>
</comment>
<reference evidence="3" key="1">
    <citation type="journal article" date="2019" name="Int. J. Syst. Evol. Microbiol.">
        <title>The Global Catalogue of Microorganisms (GCM) 10K type strain sequencing project: providing services to taxonomists for standard genome sequencing and annotation.</title>
        <authorList>
            <consortium name="The Broad Institute Genomics Platform"/>
            <consortium name="The Broad Institute Genome Sequencing Center for Infectious Disease"/>
            <person name="Wu L."/>
            <person name="Ma J."/>
        </authorList>
    </citation>
    <scope>NUCLEOTIDE SEQUENCE [LARGE SCALE GENOMIC DNA]</scope>
    <source>
        <strain evidence="3">KCTC 42662</strain>
    </source>
</reference>
<evidence type="ECO:0000313" key="3">
    <source>
        <dbReference type="Proteomes" id="UP001597545"/>
    </source>
</evidence>
<dbReference type="Pfam" id="PF07715">
    <property type="entry name" value="Plug"/>
    <property type="match status" value="1"/>
</dbReference>
<dbReference type="InterPro" id="IPR012910">
    <property type="entry name" value="Plug_dom"/>
</dbReference>
<keyword evidence="3" id="KW-1185">Reference proteome</keyword>
<name>A0ABW5KIZ2_9SPHI</name>
<dbReference type="NCBIfam" id="TIGR04056">
    <property type="entry name" value="OMP_RagA_SusC"/>
    <property type="match status" value="1"/>
</dbReference>
<dbReference type="Gene3D" id="2.170.130.10">
    <property type="entry name" value="TonB-dependent receptor, plug domain"/>
    <property type="match status" value="1"/>
</dbReference>
<accession>A0ABW5KIZ2</accession>